<dbReference type="Proteomes" id="UP001595843">
    <property type="component" value="Unassembled WGS sequence"/>
</dbReference>
<keyword evidence="5" id="KW-1185">Reference proteome</keyword>
<dbReference type="InterPro" id="IPR036291">
    <property type="entry name" value="NAD(P)-bd_dom_sf"/>
</dbReference>
<evidence type="ECO:0000256" key="1">
    <source>
        <dbReference type="ARBA" id="ARBA00006484"/>
    </source>
</evidence>
<dbReference type="EMBL" id="JBHSAP010000015">
    <property type="protein sequence ID" value="MFC4077619.1"/>
    <property type="molecule type" value="Genomic_DNA"/>
</dbReference>
<dbReference type="PIRSF" id="PIRSF000126">
    <property type="entry name" value="11-beta-HSD1"/>
    <property type="match status" value="1"/>
</dbReference>
<evidence type="ECO:0000313" key="5">
    <source>
        <dbReference type="Proteomes" id="UP001595843"/>
    </source>
</evidence>
<dbReference type="PANTHER" id="PTHR44196">
    <property type="entry name" value="DEHYDROGENASE/REDUCTASE SDR FAMILY MEMBER 7B"/>
    <property type="match status" value="1"/>
</dbReference>
<protein>
    <submittedName>
        <fullName evidence="4">SDR family NAD(P)-dependent oxidoreductase</fullName>
        <ecNumber evidence="4">1.-.-.-</ecNumber>
    </submittedName>
</protein>
<name>A0ABV8JJT3_9BACL</name>
<dbReference type="EC" id="1.-.-.-" evidence="4"/>
<dbReference type="PRINTS" id="PR00080">
    <property type="entry name" value="SDRFAMILY"/>
</dbReference>
<organism evidence="4 5">
    <name type="scientific">Salinithrix halophila</name>
    <dbReference type="NCBI Taxonomy" id="1485204"/>
    <lineage>
        <taxon>Bacteria</taxon>
        <taxon>Bacillati</taxon>
        <taxon>Bacillota</taxon>
        <taxon>Bacilli</taxon>
        <taxon>Bacillales</taxon>
        <taxon>Thermoactinomycetaceae</taxon>
        <taxon>Salinithrix</taxon>
    </lineage>
</organism>
<reference evidence="5" key="1">
    <citation type="journal article" date="2019" name="Int. J. Syst. Evol. Microbiol.">
        <title>The Global Catalogue of Microorganisms (GCM) 10K type strain sequencing project: providing services to taxonomists for standard genome sequencing and annotation.</title>
        <authorList>
            <consortium name="The Broad Institute Genomics Platform"/>
            <consortium name="The Broad Institute Genome Sequencing Center for Infectious Disease"/>
            <person name="Wu L."/>
            <person name="Ma J."/>
        </authorList>
    </citation>
    <scope>NUCLEOTIDE SEQUENCE [LARGE SCALE GENOMIC DNA]</scope>
    <source>
        <strain evidence="5">IBRC-M 10813</strain>
    </source>
</reference>
<sequence length="250" mass="27296">MPVALVTGASSGIGEAFVRLLAEKSYHIILVSRREERLRLLAEGVEQMGGTAEVVGVDLTTEEGLTRVKEHISWHPVDLLINNAGFGLYGPTSETDPQKEQEMIQLNVRVPVALTRAALPQMIERGSGRVLQVASTSSFLPVPYMAGYGATKAFILHYTEALHAELKGSGITVTALCPGSTESEFAERAGFKQQHPMPAAEVARQGLLACEQGRPFVIPGTANWFTASLPRFLPRPWMTRLVAHFFNDRT</sequence>
<evidence type="ECO:0000256" key="2">
    <source>
        <dbReference type="ARBA" id="ARBA00023002"/>
    </source>
</evidence>
<dbReference type="PRINTS" id="PR00081">
    <property type="entry name" value="GDHRDH"/>
</dbReference>
<dbReference type="Gene3D" id="3.40.50.720">
    <property type="entry name" value="NAD(P)-binding Rossmann-like Domain"/>
    <property type="match status" value="1"/>
</dbReference>
<comment type="caution">
    <text evidence="4">The sequence shown here is derived from an EMBL/GenBank/DDBJ whole genome shotgun (WGS) entry which is preliminary data.</text>
</comment>
<evidence type="ECO:0000256" key="3">
    <source>
        <dbReference type="RuleBase" id="RU000363"/>
    </source>
</evidence>
<dbReference type="SUPFAM" id="SSF51735">
    <property type="entry name" value="NAD(P)-binding Rossmann-fold domains"/>
    <property type="match status" value="1"/>
</dbReference>
<proteinExistence type="inferred from homology"/>
<keyword evidence="2 4" id="KW-0560">Oxidoreductase</keyword>
<dbReference type="InterPro" id="IPR002347">
    <property type="entry name" value="SDR_fam"/>
</dbReference>
<dbReference type="Pfam" id="PF00106">
    <property type="entry name" value="adh_short"/>
    <property type="match status" value="1"/>
</dbReference>
<dbReference type="PROSITE" id="PS00061">
    <property type="entry name" value="ADH_SHORT"/>
    <property type="match status" value="1"/>
</dbReference>
<dbReference type="PANTHER" id="PTHR44196:SF2">
    <property type="entry name" value="SHORT-CHAIN DEHYDROGENASE-RELATED"/>
    <property type="match status" value="1"/>
</dbReference>
<gene>
    <name evidence="4" type="ORF">ACFOUO_12505</name>
</gene>
<dbReference type="InterPro" id="IPR020904">
    <property type="entry name" value="Sc_DH/Rdtase_CS"/>
</dbReference>
<accession>A0ABV8JJT3</accession>
<comment type="similarity">
    <text evidence="1 3">Belongs to the short-chain dehydrogenases/reductases (SDR) family.</text>
</comment>
<evidence type="ECO:0000313" key="4">
    <source>
        <dbReference type="EMBL" id="MFC4077619.1"/>
    </source>
</evidence>
<dbReference type="GO" id="GO:0016491">
    <property type="term" value="F:oxidoreductase activity"/>
    <property type="evidence" value="ECO:0007669"/>
    <property type="project" value="UniProtKB-KW"/>
</dbReference>
<dbReference type="CDD" id="cd05233">
    <property type="entry name" value="SDR_c"/>
    <property type="match status" value="1"/>
</dbReference>
<dbReference type="RefSeq" id="WP_380705427.1">
    <property type="nucleotide sequence ID" value="NZ_JBHSAP010000015.1"/>
</dbReference>